<feature type="non-terminal residue" evidence="1">
    <location>
        <position position="1"/>
    </location>
</feature>
<reference evidence="1" key="1">
    <citation type="journal article" date="2020" name="Fungal Divers.">
        <title>Resolving the Mortierellaceae phylogeny through synthesis of multi-gene phylogenetics and phylogenomics.</title>
        <authorList>
            <person name="Vandepol N."/>
            <person name="Liber J."/>
            <person name="Desiro A."/>
            <person name="Na H."/>
            <person name="Kennedy M."/>
            <person name="Barry K."/>
            <person name="Grigoriev I.V."/>
            <person name="Miller A.N."/>
            <person name="O'Donnell K."/>
            <person name="Stajich J.E."/>
            <person name="Bonito G."/>
        </authorList>
    </citation>
    <scope>NUCLEOTIDE SEQUENCE</scope>
    <source>
        <strain evidence="1">KOD1015</strain>
    </source>
</reference>
<sequence length="54" mass="5945">SANIHRVPDQLEDADSSRLPATIAHDKIYGRDGGSDRQLVPYCILFTTRGNFVG</sequence>
<evidence type="ECO:0000313" key="1">
    <source>
        <dbReference type="EMBL" id="KAF9580488.1"/>
    </source>
</evidence>
<evidence type="ECO:0000313" key="2">
    <source>
        <dbReference type="Proteomes" id="UP000780801"/>
    </source>
</evidence>
<dbReference type="AlphaFoldDB" id="A0A9P6FRG5"/>
<organism evidence="1 2">
    <name type="scientific">Lunasporangiospora selenospora</name>
    <dbReference type="NCBI Taxonomy" id="979761"/>
    <lineage>
        <taxon>Eukaryota</taxon>
        <taxon>Fungi</taxon>
        <taxon>Fungi incertae sedis</taxon>
        <taxon>Mucoromycota</taxon>
        <taxon>Mortierellomycotina</taxon>
        <taxon>Mortierellomycetes</taxon>
        <taxon>Mortierellales</taxon>
        <taxon>Mortierellaceae</taxon>
        <taxon>Lunasporangiospora</taxon>
    </lineage>
</organism>
<proteinExistence type="predicted"/>
<protein>
    <submittedName>
        <fullName evidence="1">Uncharacterized protein</fullName>
    </submittedName>
</protein>
<accession>A0A9P6FRG5</accession>
<gene>
    <name evidence="1" type="ORF">BGW38_002858</name>
</gene>
<dbReference type="EMBL" id="JAABOA010002034">
    <property type="protein sequence ID" value="KAF9580488.1"/>
    <property type="molecule type" value="Genomic_DNA"/>
</dbReference>
<keyword evidence="2" id="KW-1185">Reference proteome</keyword>
<name>A0A9P6FRG5_9FUNG</name>
<comment type="caution">
    <text evidence="1">The sequence shown here is derived from an EMBL/GenBank/DDBJ whole genome shotgun (WGS) entry which is preliminary data.</text>
</comment>
<dbReference type="Proteomes" id="UP000780801">
    <property type="component" value="Unassembled WGS sequence"/>
</dbReference>